<evidence type="ECO:0000313" key="2">
    <source>
        <dbReference type="Proteomes" id="UP000274822"/>
    </source>
</evidence>
<organism evidence="1 2">
    <name type="scientific">Jimgerdemannia flammicorona</name>
    <dbReference type="NCBI Taxonomy" id="994334"/>
    <lineage>
        <taxon>Eukaryota</taxon>
        <taxon>Fungi</taxon>
        <taxon>Fungi incertae sedis</taxon>
        <taxon>Mucoromycota</taxon>
        <taxon>Mucoromycotina</taxon>
        <taxon>Endogonomycetes</taxon>
        <taxon>Endogonales</taxon>
        <taxon>Endogonaceae</taxon>
        <taxon>Jimgerdemannia</taxon>
    </lineage>
</organism>
<gene>
    <name evidence="1" type="ORF">BC938DRAFT_481488</name>
</gene>
<keyword evidence="2" id="KW-1185">Reference proteome</keyword>
<name>A0A433QX44_9FUNG</name>
<protein>
    <submittedName>
        <fullName evidence="1">Uncharacterized protein</fullName>
    </submittedName>
</protein>
<proteinExistence type="predicted"/>
<evidence type="ECO:0000313" key="1">
    <source>
        <dbReference type="EMBL" id="RUS34277.1"/>
    </source>
</evidence>
<sequence length="147" mass="16830">MNPSIAYFSFNPLNLPLLFAQMVASNTGYYDATAAAREHAGLFIKKNWDKLNNGSNWKNCRWKKIGAILGQVVAALKNEQAYKLQCQEHAQIIHGTRHAIFYRSHGYRNPPTRIHEEDGGRNEFRSGLAYTPAKRVQISRVYHPSIW</sequence>
<dbReference type="Proteomes" id="UP000274822">
    <property type="component" value="Unassembled WGS sequence"/>
</dbReference>
<reference evidence="1 2" key="1">
    <citation type="journal article" date="2018" name="New Phytol.">
        <title>Phylogenomics of Endogonaceae and evolution of mycorrhizas within Mucoromycota.</title>
        <authorList>
            <person name="Chang Y."/>
            <person name="Desiro A."/>
            <person name="Na H."/>
            <person name="Sandor L."/>
            <person name="Lipzen A."/>
            <person name="Clum A."/>
            <person name="Barry K."/>
            <person name="Grigoriev I.V."/>
            <person name="Martin F.M."/>
            <person name="Stajich J.E."/>
            <person name="Smith M.E."/>
            <person name="Bonito G."/>
            <person name="Spatafora J.W."/>
        </authorList>
    </citation>
    <scope>NUCLEOTIDE SEQUENCE [LARGE SCALE GENOMIC DNA]</scope>
    <source>
        <strain evidence="1 2">AD002</strain>
    </source>
</reference>
<comment type="caution">
    <text evidence="1">The sequence shown here is derived from an EMBL/GenBank/DDBJ whole genome shotgun (WGS) entry which is preliminary data.</text>
</comment>
<dbReference type="EMBL" id="RBNJ01000619">
    <property type="protein sequence ID" value="RUS34277.1"/>
    <property type="molecule type" value="Genomic_DNA"/>
</dbReference>
<dbReference type="AlphaFoldDB" id="A0A433QX44"/>
<accession>A0A433QX44</accession>